<protein>
    <submittedName>
        <fullName evidence="1">Uncharacterized protein</fullName>
    </submittedName>
</protein>
<evidence type="ECO:0000313" key="2">
    <source>
        <dbReference type="Proteomes" id="UP000049077"/>
    </source>
</evidence>
<evidence type="ECO:0000313" key="1">
    <source>
        <dbReference type="EMBL" id="CDT52681.1"/>
    </source>
</evidence>
<accession>A0ABP1WXW9</accession>
<dbReference type="EMBL" id="CCJX01000154">
    <property type="protein sequence ID" value="CDT52681.1"/>
    <property type="molecule type" value="Genomic_DNA"/>
</dbReference>
<proteinExistence type="predicted"/>
<keyword evidence="2" id="KW-1185">Reference proteome</keyword>
<organism evidence="1 2">
    <name type="scientific">Vibrio crassostreae</name>
    <dbReference type="NCBI Taxonomy" id="246167"/>
    <lineage>
        <taxon>Bacteria</taxon>
        <taxon>Pseudomonadati</taxon>
        <taxon>Pseudomonadota</taxon>
        <taxon>Gammaproteobacteria</taxon>
        <taxon>Vibrionales</taxon>
        <taxon>Vibrionaceae</taxon>
        <taxon>Vibrio</taxon>
    </lineage>
</organism>
<dbReference type="Proteomes" id="UP000049077">
    <property type="component" value="Unassembled WGS sequence"/>
</dbReference>
<reference evidence="1 2" key="1">
    <citation type="submission" date="2014-06" db="EMBL/GenBank/DDBJ databases">
        <authorList>
            <person name="Le Roux F."/>
        </authorList>
    </citation>
    <scope>NUCLEOTIDE SEQUENCE [LARGE SCALE GENOMIC DNA]</scope>
    <source>
        <strain evidence="1 2">J5-4</strain>
    </source>
</reference>
<gene>
    <name evidence="1" type="ORF">VCR4J5_670121</name>
</gene>
<comment type="caution">
    <text evidence="1">The sequence shown here is derived from an EMBL/GenBank/DDBJ whole genome shotgun (WGS) entry which is preliminary data.</text>
</comment>
<sequence length="59" mass="6561">MLILYVVARSSMARLHVLEICQRCGLKGCSHHSEQSMNLECIVILDAQLSTTAKLGFKL</sequence>
<name>A0ABP1WXW9_9VIBR</name>